<dbReference type="Proteomes" id="UP000003491">
    <property type="component" value="Unassembled WGS sequence"/>
</dbReference>
<comment type="subcellular location">
    <subcellularLocation>
        <location evidence="1 7">Cytoplasm</location>
    </subcellularLocation>
</comment>
<dbReference type="SUPFAM" id="SSF109755">
    <property type="entry name" value="PhoU-like"/>
    <property type="match status" value="1"/>
</dbReference>
<evidence type="ECO:0000313" key="10">
    <source>
        <dbReference type="Proteomes" id="UP000003491"/>
    </source>
</evidence>
<evidence type="ECO:0000256" key="7">
    <source>
        <dbReference type="PIRNR" id="PIRNR003107"/>
    </source>
</evidence>
<dbReference type="Gene3D" id="1.20.58.220">
    <property type="entry name" value="Phosphate transport system protein phou homolog 2, domain 2"/>
    <property type="match status" value="1"/>
</dbReference>
<dbReference type="PANTHER" id="PTHR42930:SF3">
    <property type="entry name" value="PHOSPHATE-SPECIFIC TRANSPORT SYSTEM ACCESSORY PROTEIN PHOU"/>
    <property type="match status" value="1"/>
</dbReference>
<name>C2E7G9_LACJH</name>
<gene>
    <name evidence="9" type="primary">phoU</name>
    <name evidence="9" type="ORF">HMPREF0528_1693</name>
</gene>
<accession>C2E7G9</accession>
<protein>
    <recommendedName>
        <fullName evidence="7">Phosphate-specific transport system accessory protein PhoU</fullName>
    </recommendedName>
</protein>
<dbReference type="InterPro" id="IPR026022">
    <property type="entry name" value="PhoU_dom"/>
</dbReference>
<evidence type="ECO:0000313" key="9">
    <source>
        <dbReference type="EMBL" id="EEJ59256.1"/>
    </source>
</evidence>
<organism evidence="9 10">
    <name type="scientific">Lactobacillus johnsonii ATCC 33200</name>
    <dbReference type="NCBI Taxonomy" id="525330"/>
    <lineage>
        <taxon>Bacteria</taxon>
        <taxon>Bacillati</taxon>
        <taxon>Bacillota</taxon>
        <taxon>Bacilli</taxon>
        <taxon>Lactobacillales</taxon>
        <taxon>Lactobacillaceae</taxon>
        <taxon>Lactobacillus</taxon>
    </lineage>
</organism>
<evidence type="ECO:0000256" key="2">
    <source>
        <dbReference type="ARBA" id="ARBA00008107"/>
    </source>
</evidence>
<evidence type="ECO:0000259" key="8">
    <source>
        <dbReference type="Pfam" id="PF01895"/>
    </source>
</evidence>
<dbReference type="GO" id="GO:0030643">
    <property type="term" value="P:intracellular phosphate ion homeostasis"/>
    <property type="evidence" value="ECO:0007669"/>
    <property type="project" value="InterPro"/>
</dbReference>
<evidence type="ECO:0000256" key="4">
    <source>
        <dbReference type="ARBA" id="ARBA00022448"/>
    </source>
</evidence>
<comment type="subunit">
    <text evidence="3 7">Homodimer.</text>
</comment>
<dbReference type="NCBIfam" id="TIGR02135">
    <property type="entry name" value="phoU_full"/>
    <property type="match status" value="1"/>
</dbReference>
<dbReference type="GO" id="GO:0006817">
    <property type="term" value="P:phosphate ion transport"/>
    <property type="evidence" value="ECO:0007669"/>
    <property type="project" value="UniProtKB-KW"/>
</dbReference>
<dbReference type="InterPro" id="IPR038078">
    <property type="entry name" value="PhoU-like_sf"/>
</dbReference>
<evidence type="ECO:0000256" key="1">
    <source>
        <dbReference type="ARBA" id="ARBA00004496"/>
    </source>
</evidence>
<comment type="caution">
    <text evidence="9">The sequence shown here is derived from an EMBL/GenBank/DDBJ whole genome shotgun (WGS) entry which is preliminary data.</text>
</comment>
<proteinExistence type="inferred from homology"/>
<dbReference type="AlphaFoldDB" id="C2E7G9"/>
<feature type="domain" description="PhoU" evidence="8">
    <location>
        <begin position="131"/>
        <end position="216"/>
    </location>
</feature>
<dbReference type="Pfam" id="PF01895">
    <property type="entry name" value="PhoU"/>
    <property type="match status" value="2"/>
</dbReference>
<sequence length="238" mass="26984">MDVLVNKGVFKMHEVFLDELRKLNTRFMGMGIDVSEAIEEATQAFVEHDKKLAQSLVKDDQKVSRAATKVEKRTLKLMALQQPVASDFRNVISILKATNDLERIGENANSIAWETIRVKGNPRIPEVEAIIKSMSKKVNFMLDQVLKAYVQGDEKLAREVAKKDDEVDEEYVKARKLIISGIKQDPEAAVASSSYFMVIRLLERIGDHVVNLAQWVIYKMSGELVDLNTKDTDEMTEL</sequence>
<dbReference type="PIRSF" id="PIRSF003107">
    <property type="entry name" value="PhoU"/>
    <property type="match status" value="1"/>
</dbReference>
<dbReference type="GO" id="GO:0005737">
    <property type="term" value="C:cytoplasm"/>
    <property type="evidence" value="ECO:0007669"/>
    <property type="project" value="UniProtKB-SubCell"/>
</dbReference>
<comment type="function">
    <text evidence="7">Plays a role in the regulation of phosphate uptake.</text>
</comment>
<dbReference type="GO" id="GO:0045936">
    <property type="term" value="P:negative regulation of phosphate metabolic process"/>
    <property type="evidence" value="ECO:0007669"/>
    <property type="project" value="InterPro"/>
</dbReference>
<dbReference type="HOGENOM" id="CLU_078518_2_0_9"/>
<comment type="similarity">
    <text evidence="2 7">Belongs to the PhoU family.</text>
</comment>
<feature type="domain" description="PhoU" evidence="8">
    <location>
        <begin position="30"/>
        <end position="112"/>
    </location>
</feature>
<dbReference type="PANTHER" id="PTHR42930">
    <property type="entry name" value="PHOSPHATE-SPECIFIC TRANSPORT SYSTEM ACCESSORY PROTEIN PHOU"/>
    <property type="match status" value="1"/>
</dbReference>
<evidence type="ECO:0000256" key="5">
    <source>
        <dbReference type="ARBA" id="ARBA00022490"/>
    </source>
</evidence>
<dbReference type="EMBL" id="ACGR01000043">
    <property type="protein sequence ID" value="EEJ59256.1"/>
    <property type="molecule type" value="Genomic_DNA"/>
</dbReference>
<dbReference type="InterPro" id="IPR028366">
    <property type="entry name" value="PhoU"/>
</dbReference>
<dbReference type="FunFam" id="1.20.58.220:FF:000004">
    <property type="entry name" value="Phosphate-specific transport system accessory protein PhoU"/>
    <property type="match status" value="1"/>
</dbReference>
<keyword evidence="5 7" id="KW-0963">Cytoplasm</keyword>
<reference evidence="9 10" key="1">
    <citation type="submission" date="2009-01" db="EMBL/GenBank/DDBJ databases">
        <authorList>
            <person name="Qin X."/>
            <person name="Bachman B."/>
            <person name="Battles P."/>
            <person name="Bell A."/>
            <person name="Bess C."/>
            <person name="Bickham C."/>
            <person name="Chaboub L."/>
            <person name="Chen D."/>
            <person name="Coyle M."/>
            <person name="Deiros D.R."/>
            <person name="Dinh H."/>
            <person name="Forbes L."/>
            <person name="Fowler G."/>
            <person name="Francisco L."/>
            <person name="Fu Q."/>
            <person name="Gubbala S."/>
            <person name="Hale W."/>
            <person name="Han Y."/>
            <person name="Hemphill L."/>
            <person name="Highlander S.K."/>
            <person name="Hirani K."/>
            <person name="Hogues M."/>
            <person name="Jackson L."/>
            <person name="Jakkamsetti A."/>
            <person name="Javaid M."/>
            <person name="Jiang H."/>
            <person name="Korchina V."/>
            <person name="Kovar C."/>
            <person name="Lara F."/>
            <person name="Lee S."/>
            <person name="Mata R."/>
            <person name="Mathew T."/>
            <person name="Moen C."/>
            <person name="Morales K."/>
            <person name="Munidasa M."/>
            <person name="Nazareth L."/>
            <person name="Ngo R."/>
            <person name="Nguyen L."/>
            <person name="Okwuonu G."/>
            <person name="Ongeri F."/>
            <person name="Patil S."/>
            <person name="Petrosino J."/>
            <person name="Pham C."/>
            <person name="Pham P."/>
            <person name="Pu L.-L."/>
            <person name="Puazo M."/>
            <person name="Raj R."/>
            <person name="Reid J."/>
            <person name="Rouhana J."/>
            <person name="Saada N."/>
            <person name="Shang Y."/>
            <person name="Simmons D."/>
            <person name="Thornton R."/>
            <person name="Warren J."/>
            <person name="Weissenberger G."/>
            <person name="Zhang J."/>
            <person name="Zhang L."/>
            <person name="Zhou C."/>
            <person name="Zhu D."/>
            <person name="Muzny D."/>
            <person name="Worley K."/>
            <person name="Gibbs R."/>
        </authorList>
    </citation>
    <scope>NUCLEOTIDE SEQUENCE [LARGE SCALE GENOMIC DNA]</scope>
    <source>
        <strain evidence="9 10">ATCC 33200</strain>
    </source>
</reference>
<keyword evidence="6 7" id="KW-0592">Phosphate transport</keyword>
<evidence type="ECO:0000256" key="6">
    <source>
        <dbReference type="ARBA" id="ARBA00022592"/>
    </source>
</evidence>
<keyword evidence="4 7" id="KW-0813">Transport</keyword>
<evidence type="ECO:0000256" key="3">
    <source>
        <dbReference type="ARBA" id="ARBA00011738"/>
    </source>
</evidence>